<organism evidence="1 2">
    <name type="scientific">Microbacterium suwonense</name>
    <dbReference type="NCBI Taxonomy" id="683047"/>
    <lineage>
        <taxon>Bacteria</taxon>
        <taxon>Bacillati</taxon>
        <taxon>Actinomycetota</taxon>
        <taxon>Actinomycetes</taxon>
        <taxon>Micrococcales</taxon>
        <taxon>Microbacteriaceae</taxon>
        <taxon>Microbacterium</taxon>
    </lineage>
</organism>
<protein>
    <submittedName>
        <fullName evidence="1">Uncharacterized protein</fullName>
    </submittedName>
</protein>
<accession>A0ABM8FUH2</accession>
<gene>
    <name evidence="1" type="ORF">GCM10025863_19470</name>
</gene>
<keyword evidence="2" id="KW-1185">Reference proteome</keyword>
<dbReference type="Proteomes" id="UP001321543">
    <property type="component" value="Chromosome"/>
</dbReference>
<dbReference type="EMBL" id="AP027728">
    <property type="protein sequence ID" value="BDZ39333.1"/>
    <property type="molecule type" value="Genomic_DNA"/>
</dbReference>
<evidence type="ECO:0000313" key="2">
    <source>
        <dbReference type="Proteomes" id="UP001321543"/>
    </source>
</evidence>
<proteinExistence type="predicted"/>
<name>A0ABM8FUH2_9MICO</name>
<evidence type="ECO:0000313" key="1">
    <source>
        <dbReference type="EMBL" id="BDZ39333.1"/>
    </source>
</evidence>
<reference evidence="2" key="1">
    <citation type="journal article" date="2019" name="Int. J. Syst. Evol. Microbiol.">
        <title>The Global Catalogue of Microorganisms (GCM) 10K type strain sequencing project: providing services to taxonomists for standard genome sequencing and annotation.</title>
        <authorList>
            <consortium name="The Broad Institute Genomics Platform"/>
            <consortium name="The Broad Institute Genome Sequencing Center for Infectious Disease"/>
            <person name="Wu L."/>
            <person name="Ma J."/>
        </authorList>
    </citation>
    <scope>NUCLEOTIDE SEQUENCE [LARGE SCALE GENOMIC DNA]</scope>
    <source>
        <strain evidence="2">NBRC 106310</strain>
    </source>
</reference>
<sequence>MPERVRVQIDAEDRTAMAEADIGDEGVDAGDVLRRRLVRWDVHRGEIPIPGLCQPGAERTGHGRFGK</sequence>